<dbReference type="Gene3D" id="2.30.30.140">
    <property type="match status" value="2"/>
</dbReference>
<dbReference type="Gene3D" id="2.40.50.90">
    <property type="match status" value="1"/>
</dbReference>
<name>A0AAD4TXX0_OVIAM</name>
<dbReference type="GO" id="GO:0031047">
    <property type="term" value="P:regulatory ncRNA-mediated gene silencing"/>
    <property type="evidence" value="ECO:0007669"/>
    <property type="project" value="UniProtKB-KW"/>
</dbReference>
<reference evidence="21" key="1">
    <citation type="submission" date="2022-03" db="EMBL/GenBank/DDBJ databases">
        <title>Genomic analyses of argali, domestic sheep and their hybrids provide insights into chromosomal evolution, heterosis and genetic basis of agronomic traits.</title>
        <authorList>
            <person name="Li M."/>
        </authorList>
    </citation>
    <scope>NUCLEOTIDE SEQUENCE</scope>
    <source>
        <strain evidence="21">CAU-MHL-2022a</strain>
        <tissue evidence="21">Skin</tissue>
    </source>
</reference>
<keyword evidence="2" id="KW-0217">Developmental protein</keyword>
<dbReference type="GO" id="GO:0042078">
    <property type="term" value="P:germ-line stem cell division"/>
    <property type="evidence" value="ECO:0007669"/>
    <property type="project" value="TreeGrafter"/>
</dbReference>
<keyword evidence="3" id="KW-0677">Repeat</keyword>
<evidence type="ECO:0000256" key="18">
    <source>
        <dbReference type="SAM" id="MobiDB-lite"/>
    </source>
</evidence>
<dbReference type="GO" id="GO:0016787">
    <property type="term" value="F:hydrolase activity"/>
    <property type="evidence" value="ECO:0007669"/>
    <property type="project" value="UniProtKB-KW"/>
</dbReference>
<dbReference type="Gene3D" id="2.60.40.790">
    <property type="match status" value="1"/>
</dbReference>
<keyword evidence="22" id="KW-1185">Reference proteome</keyword>
<feature type="compositionally biased region" description="Basic and acidic residues" evidence="18">
    <location>
        <begin position="1481"/>
        <end position="1491"/>
    </location>
</feature>
<sequence length="1612" mass="182554">MSVPVRAGPSNWRRAATLVLAAGWTRPVPAAPSRPQPPAEGFRVLLLQRSASQGFLPGAHVFPGGVLEAADSSTDWLRLFAPHHWPPRFGLGPAPPQRAAFPVLPNVRPGAVDEDAAALPDDIAFRICAIREAFEEAGVLLLRPRGPRPPDQAPGCALAPPPALADWRARVRRDPRHFLSLCAELDCTPDIWALRDWSGWITPFSRPGGRRFETTFFLCCLNEPPPVFPDLMEVVDCQWSSPSEAIESLISKEVLLAPPQFYEIRRLGNFASLSDLHKFSLDRESEGTERWMPIILFTADGTIHLLPGDEMYSEDSNFLENCMSTGKKTEEIMSEGKTFHRIVLYNSHNYGDYTGYSIHVTVLPKYKHVYPKSFVMDKNILKLGKYPLRMRTDDSKIEDPGCFWVVIKGCNPFLDDEVDYQKLNSAMNDFYNSMCQDIEIKPLKLEEGQVCVVYCQELKCWCRAVIKSIVSSADHYLAECFLVDFARYIPVKSRNIRVAIETFMRLPYRAKKFRLYCTKPVTLHINFCEDSAEIVRAKKWDSAAIQYFQNILKATTQVEAKLCAVEEDTFEVYLYVTLKNEKVCVNDDLVAKNFACYVSPMEDKNFDSLEKPRLNVKSASFSNKLNPALTLWPMFLQGKDSQRMENKTVKCTMDSLKVSPKKESEKKQQYISLKDANKCVESSVCWPTKRGITIYANPDTPAASASCHKSSEKPLRSAEKKEYNEKNGCVKLLQFLNPDPLRADGISDVQQLQKLKSGSRQPMAVLRNKIEPCLSVETAPLSTDLKKALQRNKFPGPSHTESYSWPPIARGCDVVVISHCGNDPLLYLPPMLTILQTGGCYKSLPSRNGPLAVIVCPGWKKAQFIFELLGDYIASCRPLHPVLLTIGLHKDEAKNMKLPRGCNVVVTTPHSLLRLLQYQSLLFLRLCHLLLDEVEVLLSEANEQMFAILDNFKKNMEVEERESAPHQIVAVGVHWNRHIERLIKEFMNDPYIVITAMEEAALYGCVQQVVHLCLECEKTSTLLQTLDFIPSQAQKTLIFTCSAAETETVCKVVESNSIFCLKMHKEMIFNLKSVLQQWKKKLSSGSHIVLALTDDCIPLLAITDATCVIHFSFPSSPKVFGGRLHCMSDHFQSLTEQGSAEQGDKKTKSVLLLSERNACHAVGVLRYLERADAKIPSELYEFTAGVLEAKEDRKARRPLCPYLKAFGFCKDRRICPDRHRVNPEVDIPRKLSSQTLPVLGYIKIIPFYVLNATNYFGRIVDKHEDLCATLNAEMKEYFEDSSNKATVEKVEKFGLYGLAEKSVFHRVQVLEMSQKEDTWALDNVLVKFIDEGRTGLVTRDQLLHLPESFHTLPPQAVEFIVCRVKPADNEIEWNPKVTRYIHHKIIGKLHDAKVILALGNTVWIDPMVHITKLSTLKTSVIDYNVRAEILSMGMGIDNSEHVEQLKKLYKGAKMPSFEESLNQTLIPSSREDSACLPSTQQEDKGSERGTDSKTNSENQKHETLPKNTGGASINKTTEPLKSFHPQIKWFQKEDVVILKIKIRNVKDYKCKYFRDRVVFSAWVGEKFYLADLELQANIIKDDCKCIIKYDEPVITLAKEQRESWCGLLKQRL</sequence>
<feature type="domain" description="Nudix hydrolase" evidence="20">
    <location>
        <begin position="23"/>
        <end position="262"/>
    </location>
</feature>
<evidence type="ECO:0000256" key="15">
    <source>
        <dbReference type="ARBA" id="ARBA00068835"/>
    </source>
</evidence>
<dbReference type="Pfam" id="PF00270">
    <property type="entry name" value="DEAD"/>
    <property type="match status" value="1"/>
</dbReference>
<dbReference type="PROSITE" id="PS51462">
    <property type="entry name" value="NUDIX"/>
    <property type="match status" value="1"/>
</dbReference>
<dbReference type="InterPro" id="IPR011545">
    <property type="entry name" value="DEAD/DEAH_box_helicase_dom"/>
</dbReference>
<feature type="domain" description="CS" evidence="19">
    <location>
        <begin position="1522"/>
        <end position="1608"/>
    </location>
</feature>
<evidence type="ECO:0000256" key="5">
    <source>
        <dbReference type="ARBA" id="ARBA00022782"/>
    </source>
</evidence>
<dbReference type="InterPro" id="IPR007052">
    <property type="entry name" value="CS_dom"/>
</dbReference>
<evidence type="ECO:0000256" key="16">
    <source>
        <dbReference type="ARBA" id="ARBA00076714"/>
    </source>
</evidence>
<evidence type="ECO:0000256" key="9">
    <source>
        <dbReference type="ARBA" id="ARBA00022871"/>
    </source>
</evidence>
<comment type="subunit">
    <text evidence="14">Component of a mRNP complex containing PIWIL2, TDRD1 and piRNAs. Component of the PET complex, at least composed of EXD1, PIWIL2, TDRD12 and piRNAs.</text>
</comment>
<dbReference type="FunFam" id="3.40.50.300:FF:001416">
    <property type="entry name" value="Tudor domain containing 12"/>
    <property type="match status" value="1"/>
</dbReference>
<dbReference type="InterPro" id="IPR047390">
    <property type="entry name" value="Tudor_TDRD12_rpt1"/>
</dbReference>
<dbReference type="Gene3D" id="3.90.79.10">
    <property type="entry name" value="Nucleoside Triphosphate Pyrophosphohydrolase"/>
    <property type="match status" value="1"/>
</dbReference>
<keyword evidence="6" id="KW-0378">Hydrolase</keyword>
<dbReference type="InterPro" id="IPR035437">
    <property type="entry name" value="SNase_OB-fold_sf"/>
</dbReference>
<keyword evidence="11" id="KW-0469">Meiosis</keyword>
<dbReference type="FunFam" id="2.40.50.90:FF:000021">
    <property type="entry name" value="putative ATP-dependent RNA helicase TDRD12"/>
    <property type="match status" value="1"/>
</dbReference>
<evidence type="ECO:0000313" key="21">
    <source>
        <dbReference type="EMBL" id="KAI4534419.1"/>
    </source>
</evidence>
<evidence type="ECO:0000256" key="6">
    <source>
        <dbReference type="ARBA" id="ARBA00022801"/>
    </source>
</evidence>
<evidence type="ECO:0000256" key="3">
    <source>
        <dbReference type="ARBA" id="ARBA00022737"/>
    </source>
</evidence>
<dbReference type="Gene3D" id="3.40.50.300">
    <property type="entry name" value="P-loop containing nucleotide triphosphate hydrolases"/>
    <property type="match status" value="2"/>
</dbReference>
<dbReference type="PANTHER" id="PTHR22655:SF2">
    <property type="entry name" value="ATP-DEPENDENT RNA HELICASE TDRD12-RELATED"/>
    <property type="match status" value="1"/>
</dbReference>
<gene>
    <name evidence="21" type="ORF">MG293_015279</name>
</gene>
<dbReference type="FunFam" id="2.30.30.140:FF:000087">
    <property type="entry name" value="Putative ATP-dependent RNA helicase TDRD12"/>
    <property type="match status" value="1"/>
</dbReference>
<feature type="compositionally biased region" description="Polar residues" evidence="18">
    <location>
        <begin position="1505"/>
        <end position="1517"/>
    </location>
</feature>
<dbReference type="InterPro" id="IPR000086">
    <property type="entry name" value="NUDIX_hydrolase_dom"/>
</dbReference>
<dbReference type="GO" id="GO:0051321">
    <property type="term" value="P:meiotic cell cycle"/>
    <property type="evidence" value="ECO:0007669"/>
    <property type="project" value="UniProtKB-KW"/>
</dbReference>
<evidence type="ECO:0000256" key="4">
    <source>
        <dbReference type="ARBA" id="ARBA00022741"/>
    </source>
</evidence>
<comment type="catalytic activity">
    <reaction evidence="12">
        <text>ATP + H2O = ADP + phosphate + H(+)</text>
        <dbReference type="Rhea" id="RHEA:13065"/>
        <dbReference type="ChEBI" id="CHEBI:15377"/>
        <dbReference type="ChEBI" id="CHEBI:15378"/>
        <dbReference type="ChEBI" id="CHEBI:30616"/>
        <dbReference type="ChEBI" id="CHEBI:43474"/>
        <dbReference type="ChEBI" id="CHEBI:456216"/>
        <dbReference type="EC" id="3.6.4.13"/>
    </reaction>
</comment>
<keyword evidence="9" id="KW-0744">Spermatogenesis</keyword>
<dbReference type="Proteomes" id="UP001214576">
    <property type="component" value="Unassembled WGS sequence"/>
</dbReference>
<keyword evidence="4" id="KW-0547">Nucleotide-binding</keyword>
<dbReference type="InterPro" id="IPR015797">
    <property type="entry name" value="NUDIX_hydrolase-like_dom_sf"/>
</dbReference>
<evidence type="ECO:0000256" key="10">
    <source>
        <dbReference type="ARBA" id="ARBA00023158"/>
    </source>
</evidence>
<dbReference type="CDD" id="cd20435">
    <property type="entry name" value="Tudor_TDRD12_rpt2"/>
    <property type="match status" value="1"/>
</dbReference>
<dbReference type="InterPro" id="IPR002999">
    <property type="entry name" value="Tudor"/>
</dbReference>
<evidence type="ECO:0000259" key="19">
    <source>
        <dbReference type="PROSITE" id="PS51203"/>
    </source>
</evidence>
<dbReference type="FunFam" id="3.40.50.300:FF:001517">
    <property type="entry name" value="Putative ATP-dependent RNA helicase TDRD12"/>
    <property type="match status" value="1"/>
</dbReference>
<evidence type="ECO:0000256" key="13">
    <source>
        <dbReference type="ARBA" id="ARBA00055914"/>
    </source>
</evidence>
<evidence type="ECO:0000256" key="7">
    <source>
        <dbReference type="ARBA" id="ARBA00022806"/>
    </source>
</evidence>
<comment type="caution">
    <text evidence="21">The sequence shown here is derived from an EMBL/GenBank/DDBJ whole genome shotgun (WGS) entry which is preliminary data.</text>
</comment>
<keyword evidence="5" id="KW-0221">Differentiation</keyword>
<dbReference type="CDD" id="cd18870">
    <property type="entry name" value="NUDIX_AcylCoAdiphos_Nudt19"/>
    <property type="match status" value="1"/>
</dbReference>
<dbReference type="PROSITE" id="PS51203">
    <property type="entry name" value="CS"/>
    <property type="match status" value="1"/>
</dbReference>
<dbReference type="SUPFAM" id="SSF55811">
    <property type="entry name" value="Nudix"/>
    <property type="match status" value="1"/>
</dbReference>
<dbReference type="CDD" id="cd20434">
    <property type="entry name" value="Tudor_TDRD12_rpt1"/>
    <property type="match status" value="1"/>
</dbReference>
<keyword evidence="8" id="KW-0067">ATP-binding</keyword>
<feature type="region of interest" description="Disordered" evidence="18">
    <location>
        <begin position="1471"/>
        <end position="1517"/>
    </location>
</feature>
<dbReference type="PANTHER" id="PTHR22655">
    <property type="entry name" value="ATP-DEPENDENT RNA HELICASE TDRD12-RELATED"/>
    <property type="match status" value="1"/>
</dbReference>
<keyword evidence="7" id="KW-0347">Helicase</keyword>
<evidence type="ECO:0000313" key="22">
    <source>
        <dbReference type="Proteomes" id="UP001214576"/>
    </source>
</evidence>
<dbReference type="EMBL" id="JAKZEL010000019">
    <property type="protein sequence ID" value="KAI4534419.1"/>
    <property type="molecule type" value="Genomic_DNA"/>
</dbReference>
<dbReference type="SUPFAM" id="SSF63748">
    <property type="entry name" value="Tudor/PWWP/MBT"/>
    <property type="match status" value="2"/>
</dbReference>
<evidence type="ECO:0000256" key="2">
    <source>
        <dbReference type="ARBA" id="ARBA00022473"/>
    </source>
</evidence>
<dbReference type="GO" id="GO:0005524">
    <property type="term" value="F:ATP binding"/>
    <property type="evidence" value="ECO:0007669"/>
    <property type="project" value="UniProtKB-KW"/>
</dbReference>
<evidence type="ECO:0000256" key="1">
    <source>
        <dbReference type="ARBA" id="ARBA00012552"/>
    </source>
</evidence>
<dbReference type="SUPFAM" id="SSF49764">
    <property type="entry name" value="HSP20-like chaperones"/>
    <property type="match status" value="1"/>
</dbReference>
<protein>
    <recommendedName>
        <fullName evidence="15">Putative ATP-dependent RNA helicase TDRD12</fullName>
        <ecNumber evidence="1">3.6.4.13</ecNumber>
    </recommendedName>
    <alternativeName>
        <fullName evidence="17">ES cell-associated transcript 8 protein</fullName>
    </alternativeName>
    <alternativeName>
        <fullName evidence="16">Tudor domain-containing protein 12</fullName>
    </alternativeName>
</protein>
<dbReference type="InterPro" id="IPR008978">
    <property type="entry name" value="HSP20-like_chaperone"/>
</dbReference>
<dbReference type="FunFam" id="2.30.30.140:FF:000075">
    <property type="entry name" value="putative ATP-dependent RNA helicase TDRD12"/>
    <property type="match status" value="1"/>
</dbReference>
<dbReference type="EC" id="3.6.4.13" evidence="1"/>
<dbReference type="GO" id="GO:0007283">
    <property type="term" value="P:spermatogenesis"/>
    <property type="evidence" value="ECO:0007669"/>
    <property type="project" value="UniProtKB-KW"/>
</dbReference>
<dbReference type="CDD" id="cd06463">
    <property type="entry name" value="p23_like"/>
    <property type="match status" value="1"/>
</dbReference>
<evidence type="ECO:0000256" key="12">
    <source>
        <dbReference type="ARBA" id="ARBA00047984"/>
    </source>
</evidence>
<keyword evidence="10" id="KW-0943">RNA-mediated gene silencing</keyword>
<proteinExistence type="predicted"/>
<dbReference type="Pfam" id="PF00567">
    <property type="entry name" value="TUDOR"/>
    <property type="match status" value="2"/>
</dbReference>
<evidence type="ECO:0000256" key="11">
    <source>
        <dbReference type="ARBA" id="ARBA00023254"/>
    </source>
</evidence>
<organism evidence="21 22">
    <name type="scientific">Ovis ammon polii</name>
    <dbReference type="NCBI Taxonomy" id="230172"/>
    <lineage>
        <taxon>Eukaryota</taxon>
        <taxon>Metazoa</taxon>
        <taxon>Chordata</taxon>
        <taxon>Craniata</taxon>
        <taxon>Vertebrata</taxon>
        <taxon>Euteleostomi</taxon>
        <taxon>Mammalia</taxon>
        <taxon>Eutheria</taxon>
        <taxon>Laurasiatheria</taxon>
        <taxon>Artiodactyla</taxon>
        <taxon>Ruminantia</taxon>
        <taxon>Pecora</taxon>
        <taxon>Bovidae</taxon>
        <taxon>Caprinae</taxon>
        <taxon>Ovis</taxon>
    </lineage>
</organism>
<evidence type="ECO:0000256" key="14">
    <source>
        <dbReference type="ARBA" id="ARBA00062399"/>
    </source>
</evidence>
<evidence type="ECO:0000259" key="20">
    <source>
        <dbReference type="PROSITE" id="PS51462"/>
    </source>
</evidence>
<evidence type="ECO:0000256" key="17">
    <source>
        <dbReference type="ARBA" id="ARBA00081458"/>
    </source>
</evidence>
<evidence type="ECO:0000256" key="8">
    <source>
        <dbReference type="ARBA" id="ARBA00022840"/>
    </source>
</evidence>
<dbReference type="GO" id="GO:0003676">
    <property type="term" value="F:nucleic acid binding"/>
    <property type="evidence" value="ECO:0007669"/>
    <property type="project" value="InterPro"/>
</dbReference>
<dbReference type="InterPro" id="IPR027417">
    <property type="entry name" value="P-loop_NTPase"/>
</dbReference>
<dbReference type="SUPFAM" id="SSF52540">
    <property type="entry name" value="P-loop containing nucleoside triphosphate hydrolases"/>
    <property type="match status" value="1"/>
</dbReference>
<dbReference type="GO" id="GO:0003724">
    <property type="term" value="F:RNA helicase activity"/>
    <property type="evidence" value="ECO:0007669"/>
    <property type="project" value="UniProtKB-EC"/>
</dbReference>
<accession>A0AAD4TXX0</accession>
<comment type="function">
    <text evidence="13">Probable ATP-binding RNA helicase required during spermatogenesis to repress transposable elements and preventing their mobilization, which is essential for the germline integrity. Acts via the piRNA metabolic process, which mediates the repression of transposable elements during meiosis by forming complexes composed of piRNAs and Piwi proteins and governs the methylation and subsequent repression of transposons. Involved in the secondary piRNAs metabolic process. Acts via the PET complex, a multiprotein complex required during the secondary piRNAs metabolic process for the PIWIL2 slicing-triggered loading of PIWIL4 piRNAs.</text>
</comment>